<evidence type="ECO:0000313" key="2">
    <source>
        <dbReference type="Proteomes" id="UP000236173"/>
    </source>
</evidence>
<protein>
    <recommendedName>
        <fullName evidence="3">NodB homology domain-containing protein</fullName>
    </recommendedName>
</protein>
<comment type="caution">
    <text evidence="1">The sequence shown here is derived from an EMBL/GenBank/DDBJ whole genome shotgun (WGS) entry which is preliminary data.</text>
</comment>
<proteinExistence type="predicted"/>
<dbReference type="InterPro" id="IPR029062">
    <property type="entry name" value="Class_I_gatase-like"/>
</dbReference>
<organism evidence="1 2">
    <name type="scientific">Candidatus Fervidibacter japonicus</name>
    <dbReference type="NCBI Taxonomy" id="2035412"/>
    <lineage>
        <taxon>Bacteria</taxon>
        <taxon>Candidatus Fervidibacterota</taxon>
        <taxon>Candidatus Fervidibacter</taxon>
    </lineage>
</organism>
<gene>
    <name evidence="1" type="ORF">HRbin17_01683</name>
</gene>
<dbReference type="GO" id="GO:0005975">
    <property type="term" value="P:carbohydrate metabolic process"/>
    <property type="evidence" value="ECO:0007669"/>
    <property type="project" value="InterPro"/>
</dbReference>
<dbReference type="AlphaFoldDB" id="A0A2H5XDA4"/>
<dbReference type="SUPFAM" id="SSF52317">
    <property type="entry name" value="Class I glutamine amidotransferase-like"/>
    <property type="match status" value="1"/>
</dbReference>
<evidence type="ECO:0008006" key="3">
    <source>
        <dbReference type="Google" id="ProtNLM"/>
    </source>
</evidence>
<dbReference type="Gene3D" id="3.40.50.880">
    <property type="match status" value="1"/>
</dbReference>
<dbReference type="Gene3D" id="3.20.20.370">
    <property type="entry name" value="Glycoside hydrolase/deacetylase"/>
    <property type="match status" value="1"/>
</dbReference>
<dbReference type="EMBL" id="BEHT01000022">
    <property type="protein sequence ID" value="GBC99162.1"/>
    <property type="molecule type" value="Genomic_DNA"/>
</dbReference>
<name>A0A2H5XDA4_9BACT</name>
<evidence type="ECO:0000313" key="1">
    <source>
        <dbReference type="EMBL" id="GBC99162.1"/>
    </source>
</evidence>
<sequence>MLALVVGDAPTDRYAVEVLTHAGVPFRQTRPGAVDPQRTPLCVIAGRKSLSAAERARLRWFVQQGGGLIAVGATNGLDDLLGVRSLGQITEAWLQVATAHPIGSGLQSSLHVFGGVRLRAAAGAQAVMRCVDRDGETVGDAVTVRTWGQGCAIAIGADLLRSILHIQQGTAVTRDGVPAPDGSAPLNDGVLKAEDGHVLDWERDRIALDDRRWVFFGQPIADELRALLLQAIFFAAQRQRLPLPVLWFWADGLPAVGLISHDTDGNDPELGRALLETVRQWDISTTWCVLYPGGYPQSLYRAIRDAGGEIALHFDAFSGTPLTTWSKRNLFVQWQWLKDATGVAAVSNKNHYTRWQGRLEFFRWCTALGVRAEQSKGPSKRGTIGFLFGGSHPWRPLDDEGSAGRFLPVVAINLFSQDMVALDIPDAGYFHPAIVPVSVGEWLLRQTVRMGGVAHFLFHPAHIRRPGVRAALERLIAVGHELGVRWWTSAQIADWLDKRRAVRQQVTRQEAQWVWRLEPPAPLGRVALLRLLPSTASGSAFTFYGFPFARRDDALNAPLEISLPDGIGG</sequence>
<reference evidence="2" key="1">
    <citation type="submission" date="2017-09" db="EMBL/GenBank/DDBJ databases">
        <title>Metaegenomics of thermophilic ammonia-oxidizing enrichment culture.</title>
        <authorList>
            <person name="Kato S."/>
            <person name="Suzuki K."/>
        </authorList>
    </citation>
    <scope>NUCLEOTIDE SEQUENCE [LARGE SCALE GENOMIC DNA]</scope>
</reference>
<accession>A0A2H5XDA4</accession>
<dbReference type="InterPro" id="IPR011330">
    <property type="entry name" value="Glyco_hydro/deAcase_b/a-brl"/>
</dbReference>
<dbReference type="SUPFAM" id="SSF88713">
    <property type="entry name" value="Glycoside hydrolase/deacetylase"/>
    <property type="match status" value="1"/>
</dbReference>
<dbReference type="Proteomes" id="UP000236173">
    <property type="component" value="Unassembled WGS sequence"/>
</dbReference>